<dbReference type="EMBL" id="BA000058">
    <property type="protein sequence ID" value="BAO04776.1"/>
    <property type="molecule type" value="Genomic_DNA"/>
</dbReference>
<proteinExistence type="predicted"/>
<accession>A0A060N313</accession>
<evidence type="ECO:0000313" key="1">
    <source>
        <dbReference type="EMBL" id="BAO04776.1"/>
    </source>
</evidence>
<name>A0A060N313_CLOBO</name>
<protein>
    <submittedName>
        <fullName evidence="1">Type III restriction enzyme, res subunit</fullName>
    </submittedName>
</protein>
<dbReference type="RefSeq" id="WP_030031824.1">
    <property type="nucleotide sequence ID" value="NZ_BA000058.1"/>
</dbReference>
<dbReference type="HOGENOM" id="CLU_2129104_0_0_9"/>
<organism evidence="1">
    <name type="scientific">Clostridium botulinum B str. Osaka05</name>
    <dbReference type="NCBI Taxonomy" id="1407017"/>
    <lineage>
        <taxon>Bacteria</taxon>
        <taxon>Bacillati</taxon>
        <taxon>Bacillota</taxon>
        <taxon>Clostridia</taxon>
        <taxon>Eubacteriales</taxon>
        <taxon>Clostridiaceae</taxon>
        <taxon>Clostridium</taxon>
    </lineage>
</organism>
<dbReference type="Proteomes" id="UP000054164">
    <property type="component" value="Unassembled WGS sequence"/>
</dbReference>
<reference evidence="1" key="1">
    <citation type="submission" date="2013-10" db="EMBL/GenBank/DDBJ databases">
        <title>Draft genome sequence of Clostridium botulinum type B strain Osaka05.</title>
        <authorList>
            <person name="Sakaguchi Y."/>
            <person name="Hosomi K."/>
            <person name="Uchiyama J."/>
            <person name="Ogura Y."/>
            <person name="Sakaguchi M."/>
            <person name="Kohda T."/>
            <person name="Mukamoto M."/>
            <person name="Misawa N."/>
            <person name="Matsuzaki S."/>
            <person name="Hayashi T."/>
            <person name="Kozaki S."/>
        </authorList>
    </citation>
    <scope>NUCLEOTIDE SEQUENCE</scope>
    <source>
        <strain evidence="1">Osaka05</strain>
    </source>
</reference>
<dbReference type="AlphaFoldDB" id="A0A060N313"/>
<sequence length="113" mass="13283">MNKGSIYFNEFKDIFQNSEMYLEDDGLNLLHEFVSDSLNMIQEHKVEVLKQILQRIESGIEDYNFNNGRCPKCSEELIVITKRDTERLEHFGTECNQLISSRKCPNCGWKDDD</sequence>
<gene>
    <name evidence="1" type="ORF">CBO05P1_057</name>
</gene>